<dbReference type="InterPro" id="IPR037066">
    <property type="entry name" value="Plug_dom_sf"/>
</dbReference>
<dbReference type="InterPro" id="IPR000531">
    <property type="entry name" value="Beta-barrel_TonB"/>
</dbReference>
<keyword evidence="4 10" id="KW-0812">Transmembrane</keyword>
<evidence type="ECO:0000259" key="14">
    <source>
        <dbReference type="Pfam" id="PF07715"/>
    </source>
</evidence>
<evidence type="ECO:0000313" key="15">
    <source>
        <dbReference type="EMBL" id="APG24467.1"/>
    </source>
</evidence>
<evidence type="ECO:0000256" key="1">
    <source>
        <dbReference type="ARBA" id="ARBA00004571"/>
    </source>
</evidence>
<keyword evidence="9 10" id="KW-0998">Cell outer membrane</keyword>
<reference evidence="15 16" key="1">
    <citation type="journal article" date="2017" name="Genome Announc.">
        <title>Complete Genome Sequences of Two Acetylene-Fermenting Pelobacter acetylenicus Strains.</title>
        <authorList>
            <person name="Sutton J.M."/>
            <person name="Baesman S.M."/>
            <person name="Fierst J.L."/>
            <person name="Poret-Peterson A.T."/>
            <person name="Oremland R.S."/>
            <person name="Dunlap D.S."/>
            <person name="Akob D.M."/>
        </authorList>
    </citation>
    <scope>NUCLEOTIDE SEQUENCE [LARGE SCALE GENOMIC DNA]</scope>
    <source>
        <strain evidence="15 16">DSM 3247</strain>
    </source>
</reference>
<keyword evidence="16" id="KW-1185">Reference proteome</keyword>
<comment type="similarity">
    <text evidence="10 11">Belongs to the TonB-dependent receptor family.</text>
</comment>
<evidence type="ECO:0000256" key="7">
    <source>
        <dbReference type="ARBA" id="ARBA00023077"/>
    </source>
</evidence>
<keyword evidence="8 10" id="KW-0472">Membrane</keyword>
<feature type="signal peptide" evidence="12">
    <location>
        <begin position="1"/>
        <end position="21"/>
    </location>
</feature>
<evidence type="ECO:0000256" key="10">
    <source>
        <dbReference type="PROSITE-ProRule" id="PRU01360"/>
    </source>
</evidence>
<evidence type="ECO:0000256" key="3">
    <source>
        <dbReference type="ARBA" id="ARBA00022452"/>
    </source>
</evidence>
<dbReference type="Gene3D" id="2.40.170.20">
    <property type="entry name" value="TonB-dependent receptor, beta-barrel domain"/>
    <property type="match status" value="1"/>
</dbReference>
<evidence type="ECO:0000313" key="16">
    <source>
        <dbReference type="Proteomes" id="UP000182264"/>
    </source>
</evidence>
<keyword evidence="5 12" id="KW-0732">Signal</keyword>
<dbReference type="GO" id="GO:0009279">
    <property type="term" value="C:cell outer membrane"/>
    <property type="evidence" value="ECO:0007669"/>
    <property type="project" value="UniProtKB-SubCell"/>
</dbReference>
<dbReference type="PANTHER" id="PTHR30069">
    <property type="entry name" value="TONB-DEPENDENT OUTER MEMBRANE RECEPTOR"/>
    <property type="match status" value="1"/>
</dbReference>
<feature type="chain" id="PRO_5012634309" description="TonB-dependent receptor" evidence="12">
    <location>
        <begin position="22"/>
        <end position="644"/>
    </location>
</feature>
<feature type="domain" description="TonB-dependent receptor-like beta-barrel" evidence="13">
    <location>
        <begin position="216"/>
        <end position="618"/>
    </location>
</feature>
<accession>A0A1L3GEV7</accession>
<dbReference type="PROSITE" id="PS52016">
    <property type="entry name" value="TONB_DEPENDENT_REC_3"/>
    <property type="match status" value="1"/>
</dbReference>
<evidence type="ECO:0008006" key="17">
    <source>
        <dbReference type="Google" id="ProtNLM"/>
    </source>
</evidence>
<evidence type="ECO:0000256" key="11">
    <source>
        <dbReference type="RuleBase" id="RU003357"/>
    </source>
</evidence>
<evidence type="ECO:0000256" key="9">
    <source>
        <dbReference type="ARBA" id="ARBA00023237"/>
    </source>
</evidence>
<dbReference type="InterPro" id="IPR036942">
    <property type="entry name" value="Beta-barrel_TonB_sf"/>
</dbReference>
<proteinExistence type="inferred from homology"/>
<evidence type="ECO:0000256" key="6">
    <source>
        <dbReference type="ARBA" id="ARBA00023065"/>
    </source>
</evidence>
<dbReference type="STRING" id="29542.A6070_13675"/>
<organism evidence="15 16">
    <name type="scientific">Syntrophotalea acetylenica</name>
    <name type="common">Pelobacter acetylenicus</name>
    <dbReference type="NCBI Taxonomy" id="29542"/>
    <lineage>
        <taxon>Bacteria</taxon>
        <taxon>Pseudomonadati</taxon>
        <taxon>Thermodesulfobacteriota</taxon>
        <taxon>Desulfuromonadia</taxon>
        <taxon>Desulfuromonadales</taxon>
        <taxon>Syntrophotaleaceae</taxon>
        <taxon>Syntrophotalea</taxon>
    </lineage>
</organism>
<keyword evidence="2 10" id="KW-0813">Transport</keyword>
<dbReference type="InterPro" id="IPR012910">
    <property type="entry name" value="Plug_dom"/>
</dbReference>
<evidence type="ECO:0000256" key="2">
    <source>
        <dbReference type="ARBA" id="ARBA00022448"/>
    </source>
</evidence>
<gene>
    <name evidence="15" type="ORF">A7E75_05025</name>
</gene>
<evidence type="ECO:0000259" key="13">
    <source>
        <dbReference type="Pfam" id="PF00593"/>
    </source>
</evidence>
<dbReference type="CDD" id="cd01347">
    <property type="entry name" value="ligand_gated_channel"/>
    <property type="match status" value="1"/>
</dbReference>
<dbReference type="GO" id="GO:0006811">
    <property type="term" value="P:monoatomic ion transport"/>
    <property type="evidence" value="ECO:0007669"/>
    <property type="project" value="UniProtKB-KW"/>
</dbReference>
<evidence type="ECO:0000256" key="12">
    <source>
        <dbReference type="SAM" id="SignalP"/>
    </source>
</evidence>
<dbReference type="OrthoDB" id="9800913at2"/>
<dbReference type="SUPFAM" id="SSF56935">
    <property type="entry name" value="Porins"/>
    <property type="match status" value="1"/>
</dbReference>
<evidence type="ECO:0000256" key="5">
    <source>
        <dbReference type="ARBA" id="ARBA00022729"/>
    </source>
</evidence>
<dbReference type="InterPro" id="IPR039426">
    <property type="entry name" value="TonB-dep_rcpt-like"/>
</dbReference>
<evidence type="ECO:0000256" key="8">
    <source>
        <dbReference type="ARBA" id="ARBA00023136"/>
    </source>
</evidence>
<feature type="domain" description="TonB-dependent receptor plug" evidence="14">
    <location>
        <begin position="41"/>
        <end position="149"/>
    </location>
</feature>
<dbReference type="Gene3D" id="2.170.130.10">
    <property type="entry name" value="TonB-dependent receptor, plug domain"/>
    <property type="match status" value="1"/>
</dbReference>
<protein>
    <recommendedName>
        <fullName evidence="17">TonB-dependent receptor</fullName>
    </recommendedName>
</protein>
<comment type="subcellular location">
    <subcellularLocation>
        <location evidence="1 10">Cell outer membrane</location>
        <topology evidence="1 10">Multi-pass membrane protein</topology>
    </subcellularLocation>
</comment>
<dbReference type="KEGG" id="pace:A6070_13675"/>
<dbReference type="Pfam" id="PF00593">
    <property type="entry name" value="TonB_dep_Rec_b-barrel"/>
    <property type="match status" value="1"/>
</dbReference>
<keyword evidence="7 11" id="KW-0798">TonB box</keyword>
<evidence type="ECO:0000256" key="4">
    <source>
        <dbReference type="ARBA" id="ARBA00022692"/>
    </source>
</evidence>
<dbReference type="GO" id="GO:0015889">
    <property type="term" value="P:cobalamin transport"/>
    <property type="evidence" value="ECO:0007669"/>
    <property type="project" value="TreeGrafter"/>
</dbReference>
<dbReference type="PANTHER" id="PTHR30069:SF53">
    <property type="entry name" value="COLICIN I RECEPTOR-RELATED"/>
    <property type="match status" value="1"/>
</dbReference>
<sequence>MRKILSLALVGVLMQPVIASASDLTTLEPVVVTATKLETPLREVASSVTVISAEEIENKQPNTVLDVLRSVPGLDVIRQGGLGQQTSIFLRGSNSMHTLVLVDGIEMNDPANPGRSFDFSTLGTDNIERIEIVRGPGSTLYGSDALGGVINIITRKGSGKPKVNLFAEYGSFETHEEKLSVSGGNELVNYSLVASFLESNGISAAAKRYGNQERDGYDRTSVSSRIGLTPTDNFDVDFFLRYIDAEADLDTFAGPFGDDPNNTFDSESLFLRLQGRLMLLNDRWEQKLGFSLSDYDRENRDDTDPAHPFDSSMTTYDSRLYKGDWQHNLYLHPTNTLTVGLEYEKEEASGTSVYIYADPLWNTNDRFDKATAETYGYYIQDEIRLWRDFITTAGLRVDDHEEFGARMTYRITSSYLFRPTGTRIKGTFGTAFKAPTLAQLYENSTYVLGNPDLAPEKSRGWDIGLEQQLWNDRVLLSATYFENHFEDLINTFYSMTSFKYEYENIDEAQTKGLELTASVRPVDDLTLSASYTYTDTENRNTGEQLLRRPRHKYNLNVNYRFLDRGNANLDIFYFGERDDLDLYNWSQTKTLAGYTVVNLALSYEVNPHLRIHGRVENLFDEDYEETNGFGSPGIAGYAGASITF</sequence>
<dbReference type="EMBL" id="CP015518">
    <property type="protein sequence ID" value="APG24467.1"/>
    <property type="molecule type" value="Genomic_DNA"/>
</dbReference>
<dbReference type="RefSeq" id="WP_072286307.1">
    <property type="nucleotide sequence ID" value="NZ_CP015455.1"/>
</dbReference>
<dbReference type="Pfam" id="PF07715">
    <property type="entry name" value="Plug"/>
    <property type="match status" value="1"/>
</dbReference>
<dbReference type="AlphaFoldDB" id="A0A1L3GEV7"/>
<keyword evidence="6" id="KW-0406">Ion transport</keyword>
<name>A0A1L3GEV7_SYNAC</name>
<keyword evidence="3 10" id="KW-1134">Transmembrane beta strand</keyword>
<dbReference type="Proteomes" id="UP000182264">
    <property type="component" value="Chromosome"/>
</dbReference>